<evidence type="ECO:0000256" key="11">
    <source>
        <dbReference type="ARBA" id="ARBA00022806"/>
    </source>
</evidence>
<dbReference type="HOGENOM" id="CLU_010975_1_1_1"/>
<reference evidence="22 23" key="1">
    <citation type="submission" date="2015-01" db="EMBL/GenBank/DDBJ databases">
        <title>The Genome Sequence of Exophiala sideris CBS121828.</title>
        <authorList>
            <consortium name="The Broad Institute Genomics Platform"/>
            <person name="Cuomo C."/>
            <person name="de Hoog S."/>
            <person name="Gorbushina A."/>
            <person name="Stielow B."/>
            <person name="Teixiera M."/>
            <person name="Abouelleil A."/>
            <person name="Chapman S.B."/>
            <person name="Priest M."/>
            <person name="Young S.K."/>
            <person name="Wortman J."/>
            <person name="Nusbaum C."/>
            <person name="Birren B."/>
        </authorList>
    </citation>
    <scope>NUCLEOTIDE SEQUENCE [LARGE SCALE GENOMIC DNA]</scope>
    <source>
        <strain evidence="22 23">CBS 121828</strain>
    </source>
</reference>
<dbReference type="Gene3D" id="3.40.50.410">
    <property type="entry name" value="von Willebrand factor, type A domain"/>
    <property type="match status" value="1"/>
</dbReference>
<evidence type="ECO:0000256" key="12">
    <source>
        <dbReference type="ARBA" id="ARBA00022840"/>
    </source>
</evidence>
<evidence type="ECO:0000256" key="9">
    <source>
        <dbReference type="ARBA" id="ARBA00022763"/>
    </source>
</evidence>
<keyword evidence="8 20" id="KW-0547">Nucleotide-binding</keyword>
<dbReference type="Pfam" id="PF02735">
    <property type="entry name" value="Ku"/>
    <property type="match status" value="1"/>
</dbReference>
<dbReference type="Proteomes" id="UP000053599">
    <property type="component" value="Unassembled WGS sequence"/>
</dbReference>
<dbReference type="SMART" id="SM00559">
    <property type="entry name" value="Ku78"/>
    <property type="match status" value="1"/>
</dbReference>
<dbReference type="GO" id="GO:0042162">
    <property type="term" value="F:telomeric DNA binding"/>
    <property type="evidence" value="ECO:0007669"/>
    <property type="project" value="InterPro"/>
</dbReference>
<evidence type="ECO:0000256" key="8">
    <source>
        <dbReference type="ARBA" id="ARBA00022741"/>
    </source>
</evidence>
<sequence>MEKEATVYLVDVARSMGKKHSNREQSDLDWALKYFWDKITGIVATGRKTLQVGIVGLGTDGTSNDMQEDDSYKHISVLQPIAQILMPELRSLPKMLKPSKTDDRDVLSGIIIAVDMIMKHCKHLKYKKRLVVITNATGHIDADDIESTAEQFKNNGIELVILGIDFDDPEYGFKEEDKPEMKMENERTLNKLVDLCDGVFGTMQEAIDELARPRIKSVRPTPTYRGQLRLGDPETYDTALCIDVERYMKTQIRRPPTASAYVVREQAGDDDQALETVHNMYKYTVKDEEKDGAPKDIKREELAKGYEYGRTAVAISESEQNITKLETYAAYDILGFIPVEGVERYMLLDNTNMIVAQKGNDKAAYALSSLVHALFELGSVAVGRLVKKDMSEPILTILSPLIEEDIECLIENVLPFAEDVRSYRFPPLDKVLTVSGKELTEHRNLPSDKLLKSMSDFVDGMSLVHDDDEIMAMDDTFSPALHTIEGAIKDRAVNPDSQAGLKRGEDFLERYAKQPKELEEQSKDKLAKLIAAADVKKVPSKAKGRRRYREAEKPISGLNVQELFSKEDRHNISPNNAVAEFRQMMREEGDMDRTKNIVQQMSAIIQEHVRTSYGEANYNRVLEELGLLREEMLGLEEPGLYNDVLRQLKKRLVAKELGGDRAKLGYLIRKHKLSLIDNETSEFSDVSPADADAFMIIKSDT</sequence>
<dbReference type="GO" id="GO:0016887">
    <property type="term" value="F:ATP hydrolysis activity"/>
    <property type="evidence" value="ECO:0007669"/>
    <property type="project" value="RHEA"/>
</dbReference>
<dbReference type="InterPro" id="IPR036465">
    <property type="entry name" value="vWFA_dom_sf"/>
</dbReference>
<dbReference type="InterPro" id="IPR014893">
    <property type="entry name" value="Ku_PK_bind"/>
</dbReference>
<comment type="similarity">
    <text evidence="3 20">Belongs to the ku80 family.</text>
</comment>
<gene>
    <name evidence="22" type="ORF">PV11_06207</name>
</gene>
<evidence type="ECO:0000313" key="23">
    <source>
        <dbReference type="Proteomes" id="UP000053599"/>
    </source>
</evidence>
<evidence type="ECO:0000256" key="15">
    <source>
        <dbReference type="ARBA" id="ARBA00023172"/>
    </source>
</evidence>
<dbReference type="GO" id="GO:0003678">
    <property type="term" value="F:DNA helicase activity"/>
    <property type="evidence" value="ECO:0007669"/>
    <property type="project" value="UniProtKB-EC"/>
</dbReference>
<dbReference type="InterPro" id="IPR005161">
    <property type="entry name" value="Ku_N"/>
</dbReference>
<accession>A0A0D1YUP9</accession>
<keyword evidence="13" id="KW-0779">Telomere</keyword>
<dbReference type="Gene3D" id="1.10.1600.10">
    <property type="match status" value="1"/>
</dbReference>
<proteinExistence type="inferred from homology"/>
<evidence type="ECO:0000256" key="16">
    <source>
        <dbReference type="ARBA" id="ARBA00023204"/>
    </source>
</evidence>
<dbReference type="OrthoDB" id="30826at2759"/>
<evidence type="ECO:0000256" key="19">
    <source>
        <dbReference type="ARBA" id="ARBA00047995"/>
    </source>
</evidence>
<dbReference type="PANTHER" id="PTHR12604">
    <property type="entry name" value="KU AUTOANTIGEN DNA HELICASE"/>
    <property type="match status" value="1"/>
</dbReference>
<dbReference type="PROSITE" id="PS50234">
    <property type="entry name" value="VWFA"/>
    <property type="match status" value="1"/>
</dbReference>
<dbReference type="FunFam" id="3.40.50.410:FF:000073">
    <property type="entry name" value="ATP-dependent DNA helicase II subunit 2"/>
    <property type="match status" value="1"/>
</dbReference>
<evidence type="ECO:0000256" key="7">
    <source>
        <dbReference type="ARBA" id="ARBA00022454"/>
    </source>
</evidence>
<dbReference type="PANTHER" id="PTHR12604:SF4">
    <property type="entry name" value="X-RAY REPAIR CROSS-COMPLEMENTING PROTEIN 5"/>
    <property type="match status" value="1"/>
</dbReference>
<dbReference type="CDD" id="cd00873">
    <property type="entry name" value="KU80"/>
    <property type="match status" value="1"/>
</dbReference>
<evidence type="ECO:0000256" key="13">
    <source>
        <dbReference type="ARBA" id="ARBA00022895"/>
    </source>
</evidence>
<dbReference type="InterPro" id="IPR024193">
    <property type="entry name" value="Ku80"/>
</dbReference>
<evidence type="ECO:0000256" key="10">
    <source>
        <dbReference type="ARBA" id="ARBA00022801"/>
    </source>
</evidence>
<evidence type="ECO:0000256" key="6">
    <source>
        <dbReference type="ARBA" id="ARBA00021792"/>
    </source>
</evidence>
<dbReference type="GO" id="GO:0005524">
    <property type="term" value="F:ATP binding"/>
    <property type="evidence" value="ECO:0007669"/>
    <property type="project" value="UniProtKB-UniRule"/>
</dbReference>
<dbReference type="EMBL" id="KN846953">
    <property type="protein sequence ID" value="KIV78563.1"/>
    <property type="molecule type" value="Genomic_DNA"/>
</dbReference>
<evidence type="ECO:0000256" key="5">
    <source>
        <dbReference type="ARBA" id="ARBA00012551"/>
    </source>
</evidence>
<keyword evidence="12 20" id="KW-0067">ATP-binding</keyword>
<comment type="catalytic activity">
    <reaction evidence="19 20">
        <text>ATP + H2O = ADP + phosphate + H(+)</text>
        <dbReference type="Rhea" id="RHEA:13065"/>
        <dbReference type="ChEBI" id="CHEBI:15377"/>
        <dbReference type="ChEBI" id="CHEBI:15378"/>
        <dbReference type="ChEBI" id="CHEBI:30616"/>
        <dbReference type="ChEBI" id="CHEBI:43474"/>
        <dbReference type="ChEBI" id="CHEBI:456216"/>
        <dbReference type="EC" id="3.6.4.12"/>
    </reaction>
</comment>
<evidence type="ECO:0000256" key="3">
    <source>
        <dbReference type="ARBA" id="ARBA00007726"/>
    </source>
</evidence>
<dbReference type="PIRSF" id="PIRSF016570">
    <property type="entry name" value="Ku80"/>
    <property type="match status" value="1"/>
</dbReference>
<evidence type="ECO:0000256" key="1">
    <source>
        <dbReference type="ARBA" id="ARBA00004123"/>
    </source>
</evidence>
<dbReference type="InterPro" id="IPR002035">
    <property type="entry name" value="VWF_A"/>
</dbReference>
<comment type="subcellular location">
    <subcellularLocation>
        <location evidence="2">Chromosome</location>
        <location evidence="2">Telomere</location>
    </subcellularLocation>
    <subcellularLocation>
        <location evidence="1 20">Nucleus</location>
    </subcellularLocation>
</comment>
<dbReference type="GO" id="GO:0000723">
    <property type="term" value="P:telomere maintenance"/>
    <property type="evidence" value="ECO:0007669"/>
    <property type="project" value="InterPro"/>
</dbReference>
<dbReference type="GO" id="GO:0006303">
    <property type="term" value="P:double-strand break repair via nonhomologous end joining"/>
    <property type="evidence" value="ECO:0007669"/>
    <property type="project" value="InterPro"/>
</dbReference>
<dbReference type="InterPro" id="IPR036494">
    <property type="entry name" value="Ku_C_sf"/>
</dbReference>
<feature type="domain" description="VWFA" evidence="21">
    <location>
        <begin position="5"/>
        <end position="210"/>
    </location>
</feature>
<evidence type="ECO:0000256" key="20">
    <source>
        <dbReference type="PIRNR" id="PIRNR016570"/>
    </source>
</evidence>
<dbReference type="GO" id="GO:0003684">
    <property type="term" value="F:damaged DNA binding"/>
    <property type="evidence" value="ECO:0007669"/>
    <property type="project" value="InterPro"/>
</dbReference>
<keyword evidence="16 20" id="KW-0234">DNA repair</keyword>
<dbReference type="Gene3D" id="1.25.40.240">
    <property type="entry name" value="Ku, C-terminal domain"/>
    <property type="match status" value="1"/>
</dbReference>
<comment type="function">
    <text evidence="18">Single-stranded DNA-dependent ATP-dependent helicase. Involved in non-homologous end joining (NHEJ) DNA double strand break repair. DNA-binding is sequence-independent but has a high affinity to nicks in double-stranded DNA and to the ends of duplex DNA. Binds to naturally occurring chromosomal ends, and therefore provides chromosomal end protection. Required also for telomere recombination to repair telomeric ends in the absence of telomerase. KU70, of the KU70/KU80 heterodimer, binds to the stem loop of TLC1, the RNA component of telomerase. Involved in telomere maintenance. Interacts with telomeric repeats and subtelomeric sequences thereby controlling telomere length and protecting against subtelomeric rearrangement. Maintains telomeric chromatin, which is involved in silencing the expression of genes located at the telomere. Required for mating-type switching.</text>
</comment>
<evidence type="ECO:0000256" key="4">
    <source>
        <dbReference type="ARBA" id="ARBA00011584"/>
    </source>
</evidence>
<dbReference type="Pfam" id="PF03731">
    <property type="entry name" value="Ku_N"/>
    <property type="match status" value="1"/>
</dbReference>
<evidence type="ECO:0000256" key="2">
    <source>
        <dbReference type="ARBA" id="ARBA00004574"/>
    </source>
</evidence>
<evidence type="ECO:0000256" key="17">
    <source>
        <dbReference type="ARBA" id="ARBA00023242"/>
    </source>
</evidence>
<evidence type="ECO:0000259" key="21">
    <source>
        <dbReference type="PROSITE" id="PS50234"/>
    </source>
</evidence>
<evidence type="ECO:0000313" key="22">
    <source>
        <dbReference type="EMBL" id="KIV78563.1"/>
    </source>
</evidence>
<dbReference type="SUPFAM" id="SSF100939">
    <property type="entry name" value="SPOC domain-like"/>
    <property type="match status" value="1"/>
</dbReference>
<keyword evidence="15 20" id="KW-0233">DNA recombination</keyword>
<protein>
    <recommendedName>
        <fullName evidence="6 20">ATP-dependent DNA helicase II subunit 2</fullName>
        <ecNumber evidence="5 20">3.6.4.12</ecNumber>
    </recommendedName>
</protein>
<evidence type="ECO:0000256" key="14">
    <source>
        <dbReference type="ARBA" id="ARBA00023125"/>
    </source>
</evidence>
<name>A0A0D1YUP9_9EURO</name>
<dbReference type="EC" id="3.6.4.12" evidence="5 20"/>
<dbReference type="SUPFAM" id="SSF53300">
    <property type="entry name" value="vWA-like"/>
    <property type="match status" value="1"/>
</dbReference>
<dbReference type="GO" id="GO:0003690">
    <property type="term" value="F:double-stranded DNA binding"/>
    <property type="evidence" value="ECO:0007669"/>
    <property type="project" value="TreeGrafter"/>
</dbReference>
<keyword evidence="17 20" id="KW-0539">Nucleus</keyword>
<evidence type="ECO:0000256" key="18">
    <source>
        <dbReference type="ARBA" id="ARBA00024890"/>
    </source>
</evidence>
<dbReference type="SUPFAM" id="SSF101420">
    <property type="entry name" value="C-terminal domain of Ku80"/>
    <property type="match status" value="1"/>
</dbReference>
<keyword evidence="7" id="KW-0158">Chromosome</keyword>
<dbReference type="GO" id="GO:0043564">
    <property type="term" value="C:Ku70:Ku80 complex"/>
    <property type="evidence" value="ECO:0007669"/>
    <property type="project" value="InterPro"/>
</dbReference>
<dbReference type="InterPro" id="IPR006164">
    <property type="entry name" value="DNA_bd_Ku70/Ku80"/>
</dbReference>
<dbReference type="Gene3D" id="2.40.290.10">
    <property type="match status" value="1"/>
</dbReference>
<dbReference type="STRING" id="1016849.A0A0D1YUP9"/>
<keyword evidence="14 20" id="KW-0238">DNA-binding</keyword>
<dbReference type="InterPro" id="IPR016194">
    <property type="entry name" value="SPOC-like_C_dom_sf"/>
</dbReference>
<keyword evidence="9 20" id="KW-0227">DNA damage</keyword>
<keyword evidence="11 20" id="KW-0347">Helicase</keyword>
<comment type="subunit">
    <text evidence="4">Heterodimer of Ku70 and Ku80.</text>
</comment>
<dbReference type="AlphaFoldDB" id="A0A0D1YUP9"/>
<dbReference type="Pfam" id="PF08785">
    <property type="entry name" value="Ku_PK_bind"/>
    <property type="match status" value="1"/>
</dbReference>
<dbReference type="GO" id="GO:0000781">
    <property type="term" value="C:chromosome, telomeric region"/>
    <property type="evidence" value="ECO:0007669"/>
    <property type="project" value="UniProtKB-SubCell"/>
</dbReference>
<keyword evidence="10 20" id="KW-0378">Hydrolase</keyword>
<organism evidence="22 23">
    <name type="scientific">Exophiala sideris</name>
    <dbReference type="NCBI Taxonomy" id="1016849"/>
    <lineage>
        <taxon>Eukaryota</taxon>
        <taxon>Fungi</taxon>
        <taxon>Dikarya</taxon>
        <taxon>Ascomycota</taxon>
        <taxon>Pezizomycotina</taxon>
        <taxon>Eurotiomycetes</taxon>
        <taxon>Chaetothyriomycetidae</taxon>
        <taxon>Chaetothyriales</taxon>
        <taxon>Herpotrichiellaceae</taxon>
        <taxon>Exophiala</taxon>
    </lineage>
</organism>
<dbReference type="GO" id="GO:0006310">
    <property type="term" value="P:DNA recombination"/>
    <property type="evidence" value="ECO:0007669"/>
    <property type="project" value="UniProtKB-KW"/>
</dbReference>